<organism evidence="3 4">
    <name type="scientific">Macrococcus lamae</name>
    <dbReference type="NCBI Taxonomy" id="198484"/>
    <lineage>
        <taxon>Bacteria</taxon>
        <taxon>Bacillati</taxon>
        <taxon>Bacillota</taxon>
        <taxon>Bacilli</taxon>
        <taxon>Bacillales</taxon>
        <taxon>Staphylococcaceae</taxon>
        <taxon>Macrococcus</taxon>
    </lineage>
</organism>
<dbReference type="InterPro" id="IPR018357">
    <property type="entry name" value="Hexapep_transf_CS"/>
</dbReference>
<dbReference type="CDD" id="cd04647">
    <property type="entry name" value="LbH_MAT_like"/>
    <property type="match status" value="1"/>
</dbReference>
<evidence type="ECO:0000313" key="3">
    <source>
        <dbReference type="EMBL" id="TDM12594.1"/>
    </source>
</evidence>
<keyword evidence="1 3" id="KW-0808">Transferase</keyword>
<evidence type="ECO:0000256" key="2">
    <source>
        <dbReference type="ARBA" id="ARBA00022737"/>
    </source>
</evidence>
<protein>
    <submittedName>
        <fullName evidence="3">Acyltransferase</fullName>
    </submittedName>
</protein>
<dbReference type="PANTHER" id="PTHR43300">
    <property type="entry name" value="ACETYLTRANSFERASE"/>
    <property type="match status" value="1"/>
</dbReference>
<dbReference type="Proteomes" id="UP000294802">
    <property type="component" value="Unassembled WGS sequence"/>
</dbReference>
<dbReference type="PROSITE" id="PS00101">
    <property type="entry name" value="HEXAPEP_TRANSFERASES"/>
    <property type="match status" value="1"/>
</dbReference>
<dbReference type="Pfam" id="PF00132">
    <property type="entry name" value="Hexapep"/>
    <property type="match status" value="1"/>
</dbReference>
<dbReference type="InterPro" id="IPR001451">
    <property type="entry name" value="Hexapep"/>
</dbReference>
<dbReference type="PANTHER" id="PTHR43300:SF6">
    <property type="entry name" value="ACETYLTRANSFERASE YVOF-RELATED"/>
    <property type="match status" value="1"/>
</dbReference>
<dbReference type="Gene3D" id="2.160.10.10">
    <property type="entry name" value="Hexapeptide repeat proteins"/>
    <property type="match status" value="1"/>
</dbReference>
<dbReference type="SUPFAM" id="SSF51161">
    <property type="entry name" value="Trimeric LpxA-like enzymes"/>
    <property type="match status" value="1"/>
</dbReference>
<dbReference type="InterPro" id="IPR050179">
    <property type="entry name" value="Trans_hexapeptide_repeat"/>
</dbReference>
<name>A0A4R6BW18_9STAP</name>
<keyword evidence="3" id="KW-0012">Acyltransferase</keyword>
<dbReference type="InterPro" id="IPR011004">
    <property type="entry name" value="Trimer_LpxA-like_sf"/>
</dbReference>
<dbReference type="AlphaFoldDB" id="A0A4R6BW18"/>
<accession>A0A4R6BW18</accession>
<keyword evidence="4" id="KW-1185">Reference proteome</keyword>
<gene>
    <name evidence="3" type="ORF">ERX29_03010</name>
</gene>
<evidence type="ECO:0000256" key="1">
    <source>
        <dbReference type="ARBA" id="ARBA00022679"/>
    </source>
</evidence>
<dbReference type="GO" id="GO:0016746">
    <property type="term" value="F:acyltransferase activity"/>
    <property type="evidence" value="ECO:0007669"/>
    <property type="project" value="UniProtKB-KW"/>
</dbReference>
<evidence type="ECO:0000313" key="4">
    <source>
        <dbReference type="Proteomes" id="UP000294802"/>
    </source>
</evidence>
<dbReference type="EMBL" id="SCWB01000003">
    <property type="protein sequence ID" value="TDM12594.1"/>
    <property type="molecule type" value="Genomic_DNA"/>
</dbReference>
<dbReference type="OrthoDB" id="9801697at2"/>
<proteinExistence type="predicted"/>
<reference evidence="3 4" key="1">
    <citation type="submission" date="2019-01" db="EMBL/GenBank/DDBJ databases">
        <title>Draft genome sequences of the type strains of six Macrococcus species.</title>
        <authorList>
            <person name="Mazhar S."/>
            <person name="Altermann E."/>
            <person name="Hill C."/>
            <person name="Mcauliffe O."/>
        </authorList>
    </citation>
    <scope>NUCLEOTIDE SEQUENCE [LARGE SCALE GENOMIC DNA]</scope>
    <source>
        <strain evidence="3 4">CCM4815</strain>
    </source>
</reference>
<dbReference type="RefSeq" id="WP_133443248.1">
    <property type="nucleotide sequence ID" value="NZ_SCWB01000003.1"/>
</dbReference>
<keyword evidence="2" id="KW-0677">Repeat</keyword>
<comment type="caution">
    <text evidence="3">The sequence shown here is derived from an EMBL/GenBank/DDBJ whole genome shotgun (WGS) entry which is preliminary data.</text>
</comment>
<dbReference type="Pfam" id="PF14602">
    <property type="entry name" value="Hexapep_2"/>
    <property type="match status" value="1"/>
</dbReference>
<sequence length="161" mass="17529">MRRTNKVNVSGPNPLWRVYRTVSLLKVSINTVVIELGRFCPSMRLKRRLYQMIGMTIGPYTSIAYKVTPDIMFPEKISIGKNCVIGFNATLLCHEYLVHEYRTGDILIGDEVMVGANAIVLPGVTIGDGAVIGAGSVVSKDVPAGAFACGCPLQIRSEVKK</sequence>